<dbReference type="AlphaFoldDB" id="A0A9P3L8E6"/>
<feature type="region of interest" description="Disordered" evidence="1">
    <location>
        <begin position="21"/>
        <end position="134"/>
    </location>
</feature>
<proteinExistence type="predicted"/>
<comment type="caution">
    <text evidence="2">The sequence shown here is derived from an EMBL/GenBank/DDBJ whole genome shotgun (WGS) entry which is preliminary data.</text>
</comment>
<protein>
    <submittedName>
        <fullName evidence="2">Uncharacterized protein</fullName>
    </submittedName>
</protein>
<gene>
    <name evidence="2" type="ORF">PsYK624_015130</name>
</gene>
<reference evidence="2 3" key="1">
    <citation type="submission" date="2021-08" db="EMBL/GenBank/DDBJ databases">
        <title>Draft Genome Sequence of Phanerochaete sordida strain YK-624.</title>
        <authorList>
            <person name="Mori T."/>
            <person name="Dohra H."/>
            <person name="Suzuki T."/>
            <person name="Kawagishi H."/>
            <person name="Hirai H."/>
        </authorList>
    </citation>
    <scope>NUCLEOTIDE SEQUENCE [LARGE SCALE GENOMIC DNA]</scope>
    <source>
        <strain evidence="2 3">YK-624</strain>
    </source>
</reference>
<dbReference type="Proteomes" id="UP000703269">
    <property type="component" value="Unassembled WGS sequence"/>
</dbReference>
<keyword evidence="3" id="KW-1185">Reference proteome</keyword>
<name>A0A9P3L8E6_9APHY</name>
<accession>A0A9P3L8E6</accession>
<sequence length="134" mass="14832">MATWAGRVWLRYPAIRRSPPLPSMRAITPSQRPAHSAQPAQVATPPRRTRHRILHAFLIGARSKNRRNLDGAAPRPPARPRARSRPGAPSTPAHCPAGHASHRPWRRPHPLCPRGQRSISSSMATRVPRSAPAF</sequence>
<evidence type="ECO:0000256" key="1">
    <source>
        <dbReference type="SAM" id="MobiDB-lite"/>
    </source>
</evidence>
<evidence type="ECO:0000313" key="2">
    <source>
        <dbReference type="EMBL" id="GJE85434.1"/>
    </source>
</evidence>
<feature type="compositionally biased region" description="Polar residues" evidence="1">
    <location>
        <begin position="28"/>
        <end position="41"/>
    </location>
</feature>
<dbReference type="EMBL" id="BPQB01000002">
    <property type="protein sequence ID" value="GJE85434.1"/>
    <property type="molecule type" value="Genomic_DNA"/>
</dbReference>
<evidence type="ECO:0000313" key="3">
    <source>
        <dbReference type="Proteomes" id="UP000703269"/>
    </source>
</evidence>
<organism evidence="2 3">
    <name type="scientific">Phanerochaete sordida</name>
    <dbReference type="NCBI Taxonomy" id="48140"/>
    <lineage>
        <taxon>Eukaryota</taxon>
        <taxon>Fungi</taxon>
        <taxon>Dikarya</taxon>
        <taxon>Basidiomycota</taxon>
        <taxon>Agaricomycotina</taxon>
        <taxon>Agaricomycetes</taxon>
        <taxon>Polyporales</taxon>
        <taxon>Phanerochaetaceae</taxon>
        <taxon>Phanerochaete</taxon>
    </lineage>
</organism>
<feature type="compositionally biased region" description="Basic residues" evidence="1">
    <location>
        <begin position="100"/>
        <end position="109"/>
    </location>
</feature>